<keyword evidence="4" id="KW-1185">Reference proteome</keyword>
<feature type="transmembrane region" description="Helical" evidence="1">
    <location>
        <begin position="34"/>
        <end position="51"/>
    </location>
</feature>
<dbReference type="OrthoDB" id="7413598at2"/>
<keyword evidence="1" id="KW-1133">Transmembrane helix</keyword>
<evidence type="ECO:0000259" key="2">
    <source>
        <dbReference type="Pfam" id="PF07916"/>
    </source>
</evidence>
<dbReference type="AlphaFoldDB" id="A0A1H4EQ67"/>
<sequence>MQWFVFGDLLFLADIVNGVAAMTATVGSANVDDYTGIVKIAAIIGVAVMFIQGMSSGGMLPISRFLMVPIFFAMMMVPKVTVTMENVYSGVTRTIANVPYGIALAGQTFSFIGLRLTELAETAYTYPGVTNDGLTQALDNWRTLRLVAGDASYYGAANNAGGGDFARSWVNYISTCTAFGLDVGNLTSTGINRDNLVTSGVYNPSRSFGAEVYVGGGLASNLDCVDAHAQLMIYSRLTFLPALKNSVLAQHFYDPVRDAVSAGPGTPSWALVEPKLTSMFNVFGGLGAISLDDALLSMFVGSIYDHGRMRRLQLDRKDAYAIMTGDGIRARNAQWMAQGDIFQQYVKPLLSFIEGFWYATFPLVVIALLLGAQGLMVMIRFLQIGLWIQLWGPCIAIVNLFVHHTMVGELSNLDQAALTLTSLAGQFAADSVIQNYLGVAGLFASAVPALALLLVTGSMYTFNGVAASVGGPDTISEGNAAPARQALSPKIQVLPEMEVSPMHGLMQTGAAQQMPRINLSQMAENRLSSADTELGGRRVSFAQSIDKALTRTTGSSSESFSGSLWRDGTSAQMSDVYQHANNEAFRTIMRDMQSNGMTANEAATFTATVGASVAAGRGAPKISGDFASSSTKGISEQKLQEWGNDIARAYSEDKSLSAGLTTAFSRDSDRGFRQSGYSSNALTSSQSVREEAQDYAAAEWRFEQANSFAGSVGVSANPDVAMLARRIVDDPSRYLAFARMIGQQDLVRPATERAQELHAWGWSRATRDSERMALAAGGLLALADAKRYDHLAAAIAPDGFTTPIVGDFDRHQGASDALGAGPSVDLSGARAGGFNPDVAPDWSPESVNANNREAVRERVDEKIRPIVQDRLAEDRGAAEGARDDALTNPGVGARVGSAIASMADGAADIGLGAVRRQFLAGFETDAMNAGLAPAEAQYYAFMRATPNVDGPEQTAQYEALRGAVEERYAAVPDAGAAQIAEIEEAARAAGVRNTQLLGSVAERGERVAPDADDADLDMMQRNMR</sequence>
<dbReference type="STRING" id="89524.SAMN05444370_11513"/>
<dbReference type="Proteomes" id="UP000198703">
    <property type="component" value="Unassembled WGS sequence"/>
</dbReference>
<keyword evidence="1" id="KW-0472">Membrane</keyword>
<feature type="transmembrane region" description="Helical" evidence="1">
    <location>
        <begin position="355"/>
        <end position="372"/>
    </location>
</feature>
<organism evidence="3 4">
    <name type="scientific">Rubrimonas cliftonensis</name>
    <dbReference type="NCBI Taxonomy" id="89524"/>
    <lineage>
        <taxon>Bacteria</taxon>
        <taxon>Pseudomonadati</taxon>
        <taxon>Pseudomonadota</taxon>
        <taxon>Alphaproteobacteria</taxon>
        <taxon>Rhodobacterales</taxon>
        <taxon>Paracoccaceae</taxon>
        <taxon>Rubrimonas</taxon>
    </lineage>
</organism>
<proteinExistence type="predicted"/>
<dbReference type="RefSeq" id="WP_093255387.1">
    <property type="nucleotide sequence ID" value="NZ_FNQM01000015.1"/>
</dbReference>
<evidence type="ECO:0000313" key="4">
    <source>
        <dbReference type="Proteomes" id="UP000198703"/>
    </source>
</evidence>
<protein>
    <submittedName>
        <fullName evidence="3">TraG-like protein, N-terminal region</fullName>
    </submittedName>
</protein>
<dbReference type="Pfam" id="PF07916">
    <property type="entry name" value="TraG_N"/>
    <property type="match status" value="1"/>
</dbReference>
<feature type="domain" description="TraG N-terminal Proteobacteria" evidence="2">
    <location>
        <begin position="5"/>
        <end position="474"/>
    </location>
</feature>
<feature type="transmembrane region" description="Helical" evidence="1">
    <location>
        <begin position="384"/>
        <end position="402"/>
    </location>
</feature>
<name>A0A1H4EQ67_9RHOB</name>
<feature type="transmembrane region" description="Helical" evidence="1">
    <location>
        <begin position="436"/>
        <end position="455"/>
    </location>
</feature>
<accession>A0A1H4EQ67</accession>
<gene>
    <name evidence="3" type="ORF">SAMN05444370_11513</name>
</gene>
<evidence type="ECO:0000313" key="3">
    <source>
        <dbReference type="EMBL" id="SEA86670.1"/>
    </source>
</evidence>
<dbReference type="EMBL" id="FNQM01000015">
    <property type="protein sequence ID" value="SEA86670.1"/>
    <property type="molecule type" value="Genomic_DNA"/>
</dbReference>
<keyword evidence="1" id="KW-0812">Transmembrane</keyword>
<dbReference type="InterPro" id="IPR012931">
    <property type="entry name" value="TraG_N_Proteobacteria"/>
</dbReference>
<evidence type="ECO:0000256" key="1">
    <source>
        <dbReference type="SAM" id="Phobius"/>
    </source>
</evidence>
<reference evidence="3 4" key="1">
    <citation type="submission" date="2016-10" db="EMBL/GenBank/DDBJ databases">
        <authorList>
            <person name="de Groot N.N."/>
        </authorList>
    </citation>
    <scope>NUCLEOTIDE SEQUENCE [LARGE SCALE GENOMIC DNA]</scope>
    <source>
        <strain evidence="3 4">DSM 15345</strain>
    </source>
</reference>